<reference evidence="1 2" key="2">
    <citation type="submission" date="2008-10" db="EMBL/GenBank/DDBJ databases">
        <authorList>
            <person name="Fulton L."/>
            <person name="Clifton S."/>
            <person name="Fulton B."/>
            <person name="Xu J."/>
            <person name="Minx P."/>
            <person name="Pepin K.H."/>
            <person name="Johnson M."/>
            <person name="Bhonagiri V."/>
            <person name="Nash W.E."/>
            <person name="Mardis E.R."/>
            <person name="Wilson R.K."/>
        </authorList>
    </citation>
    <scope>NUCLEOTIDE SEQUENCE [LARGE SCALE GENOMIC DNA]</scope>
    <source>
        <strain evidence="1 2">DSM 30120</strain>
    </source>
</reference>
<dbReference type="AlphaFoldDB" id="B6XIS3"/>
<gene>
    <name evidence="1" type="ORF">PROVALCAL_03268</name>
</gene>
<proteinExistence type="predicted"/>
<organism evidence="1 2">
    <name type="scientific">Providencia alcalifaciens DSM 30120</name>
    <dbReference type="NCBI Taxonomy" id="520999"/>
    <lineage>
        <taxon>Bacteria</taxon>
        <taxon>Pseudomonadati</taxon>
        <taxon>Pseudomonadota</taxon>
        <taxon>Gammaproteobacteria</taxon>
        <taxon>Enterobacterales</taxon>
        <taxon>Morganellaceae</taxon>
        <taxon>Providencia</taxon>
    </lineage>
</organism>
<dbReference type="EMBL" id="ABXW01000060">
    <property type="protein sequence ID" value="EEB44761.1"/>
    <property type="molecule type" value="Genomic_DNA"/>
</dbReference>
<evidence type="ECO:0000313" key="1">
    <source>
        <dbReference type="EMBL" id="EEB44761.1"/>
    </source>
</evidence>
<evidence type="ECO:0000313" key="2">
    <source>
        <dbReference type="Proteomes" id="UP000003729"/>
    </source>
</evidence>
<accession>B6XIS3</accession>
<reference evidence="1 2" key="1">
    <citation type="submission" date="2008-10" db="EMBL/GenBank/DDBJ databases">
        <title>Draft genome sequence of Providencia alcalifaciens (DSM 30120).</title>
        <authorList>
            <person name="Sudarsanam P."/>
            <person name="Ley R."/>
            <person name="Guruge J."/>
            <person name="Turnbaugh P.J."/>
            <person name="Mahowald M."/>
            <person name="Liep D."/>
            <person name="Gordon J."/>
        </authorList>
    </citation>
    <scope>NUCLEOTIDE SEQUENCE [LARGE SCALE GENOMIC DNA]</scope>
    <source>
        <strain evidence="1 2">DSM 30120</strain>
    </source>
</reference>
<sequence length="47" mass="5277">MILYNSQQAVMGSPSKIINDKCISAVIISFNSIYITNVYRCSHLLNL</sequence>
<comment type="caution">
    <text evidence="1">The sequence shown here is derived from an EMBL/GenBank/DDBJ whole genome shotgun (WGS) entry which is preliminary data.</text>
</comment>
<dbReference type="Proteomes" id="UP000003729">
    <property type="component" value="Unassembled WGS sequence"/>
</dbReference>
<name>B6XIS3_9GAMM</name>
<protein>
    <submittedName>
        <fullName evidence="1">Uncharacterized protein</fullName>
    </submittedName>
</protein>